<dbReference type="RefSeq" id="YP_009278389.1">
    <property type="nucleotide sequence ID" value="NC_031007.1"/>
</dbReference>
<reference evidence="1 2" key="1">
    <citation type="submission" date="2016-06" db="EMBL/GenBank/DDBJ databases">
        <authorList>
            <person name="Kjaerup R.B."/>
            <person name="Dalgaard T.S."/>
            <person name="Juul-Madsen H.R."/>
        </authorList>
    </citation>
    <scope>NUCLEOTIDE SEQUENCE [LARGE SCALE GENOMIC DNA]</scope>
</reference>
<accession>A0A1B2ICD2</accession>
<dbReference type="GeneID" id="29061681"/>
<proteinExistence type="predicted"/>
<protein>
    <submittedName>
        <fullName evidence="1">Uncharacterized protein</fullName>
    </submittedName>
</protein>
<dbReference type="EMBL" id="KX397367">
    <property type="protein sequence ID" value="ANZ48927.1"/>
    <property type="molecule type" value="Genomic_DNA"/>
</dbReference>
<evidence type="ECO:0000313" key="1">
    <source>
        <dbReference type="EMBL" id="ANZ48927.1"/>
    </source>
</evidence>
<organism evidence="1 2">
    <name type="scientific">Erwinia phage vB_EamM_EarlPhillipIV</name>
    <dbReference type="NCBI Taxonomy" id="1883372"/>
    <lineage>
        <taxon>Viruses</taxon>
        <taxon>Duplodnaviria</taxon>
        <taxon>Heunggongvirae</taxon>
        <taxon>Uroviricota</taxon>
        <taxon>Caudoviricetes</taxon>
        <taxon>Chimalliviridae</taxon>
        <taxon>Derbicusvirus</taxon>
        <taxon>Derbicusvirus derbicus</taxon>
    </lineage>
</organism>
<name>A0A1B2ICD2_9CAUD</name>
<sequence>MAPLSSDGGVLFFEWSKQMFEVNIYSREGKNVLNVGLTVGADATREVVKAFNKSKVYHMYNKQKTIRFTYVKQELLAAVKNSLIGDMYPVIEALDEDENFIGCDYL</sequence>
<gene>
    <name evidence="1" type="ORF">EARLPHILLIPIV_77</name>
</gene>
<evidence type="ECO:0000313" key="2">
    <source>
        <dbReference type="Proteomes" id="UP000201594"/>
    </source>
</evidence>
<dbReference type="Proteomes" id="UP000201594">
    <property type="component" value="Segment"/>
</dbReference>
<dbReference type="KEGG" id="vg:29061681"/>